<dbReference type="GO" id="GO:0007508">
    <property type="term" value="P:larval heart development"/>
    <property type="evidence" value="ECO:0007669"/>
    <property type="project" value="TreeGrafter"/>
</dbReference>
<dbReference type="AlphaFoldDB" id="A0A0L7L677"/>
<dbReference type="InterPro" id="IPR036691">
    <property type="entry name" value="Endo/exonu/phosph_ase_sf"/>
</dbReference>
<dbReference type="GO" id="GO:0061343">
    <property type="term" value="P:cell adhesion involved in heart morphogenesis"/>
    <property type="evidence" value="ECO:0007669"/>
    <property type="project" value="TreeGrafter"/>
</dbReference>
<dbReference type="SUPFAM" id="SSF56219">
    <property type="entry name" value="DNase I-like"/>
    <property type="match status" value="1"/>
</dbReference>
<dbReference type="Gene3D" id="3.60.10.10">
    <property type="entry name" value="Endonuclease/exonuclease/phosphatase"/>
    <property type="match status" value="1"/>
</dbReference>
<dbReference type="PANTHER" id="PTHR33395:SF22">
    <property type="entry name" value="REVERSE TRANSCRIPTASE DOMAIN-CONTAINING PROTEIN"/>
    <property type="match status" value="1"/>
</dbReference>
<keyword evidence="2" id="KW-1185">Reference proteome</keyword>
<comment type="caution">
    <text evidence="1">The sequence shown here is derived from an EMBL/GenBank/DDBJ whole genome shotgun (WGS) entry which is preliminary data.</text>
</comment>
<evidence type="ECO:0000313" key="2">
    <source>
        <dbReference type="Proteomes" id="UP000037510"/>
    </source>
</evidence>
<protein>
    <submittedName>
        <fullName evidence="1">Putative tick transposon</fullName>
    </submittedName>
</protein>
<dbReference type="EMBL" id="JTDY01002644">
    <property type="protein sequence ID" value="KOB71023.1"/>
    <property type="molecule type" value="Genomic_DNA"/>
</dbReference>
<dbReference type="Proteomes" id="UP000037510">
    <property type="component" value="Unassembled WGS sequence"/>
</dbReference>
<dbReference type="PANTHER" id="PTHR33395">
    <property type="entry name" value="TRANSCRIPTASE, PUTATIVE-RELATED-RELATED"/>
    <property type="match status" value="1"/>
</dbReference>
<sequence>MGILTTIEEPSFKDANCLLIRLKRELCVVAIYRTPSISHIDTFCKSLEEIMSSLDSKTCIIVGDINIDIKIGTIDNRSTEYLDLTSYFGYTPGHLIPTRGPNCLDHVLAKTSNKTRTVVCHSDITDHSTVILGIDKSIISSSSKNINRSYTKTDYDTLIIDLERYDLKDFYQIKDAVNATRVLTEIIGELLQNNTSTHYKRNSEVISKPWITNGLLKSIRYKDHLHLKAKNNPKNIVLLNSYKRYRNKCDSILQQAKDVYESKILKDANGDSKETWKCIKSICNLGSQRNKNIELLQKQDKPIDSLNQVNEYFSSIGKNLASCTLGKLNLTEEELASRVDSPKTAPLNSFFISLRNN</sequence>
<proteinExistence type="predicted"/>
<accession>A0A0L7L677</accession>
<reference evidence="1 2" key="1">
    <citation type="journal article" date="2015" name="Genome Biol. Evol.">
        <title>The genome of winter moth (Operophtera brumata) provides a genomic perspective on sexual dimorphism and phenology.</title>
        <authorList>
            <person name="Derks M.F."/>
            <person name="Smit S."/>
            <person name="Salis L."/>
            <person name="Schijlen E."/>
            <person name="Bossers A."/>
            <person name="Mateman C."/>
            <person name="Pijl A.S."/>
            <person name="de Ridder D."/>
            <person name="Groenen M.A."/>
            <person name="Visser M.E."/>
            <person name="Megens H.J."/>
        </authorList>
    </citation>
    <scope>NUCLEOTIDE SEQUENCE [LARGE SCALE GENOMIC DNA]</scope>
    <source>
        <strain evidence="1">WM2013NL</strain>
        <tissue evidence="1">Head and thorax</tissue>
    </source>
</reference>
<gene>
    <name evidence="1" type="ORF">OBRU01_14379</name>
</gene>
<dbReference type="GO" id="GO:0031012">
    <property type="term" value="C:extracellular matrix"/>
    <property type="evidence" value="ECO:0007669"/>
    <property type="project" value="TreeGrafter"/>
</dbReference>
<dbReference type="STRING" id="104452.A0A0L7L677"/>
<name>A0A0L7L677_OPEBR</name>
<organism evidence="1 2">
    <name type="scientific">Operophtera brumata</name>
    <name type="common">Winter moth</name>
    <name type="synonym">Phalaena brumata</name>
    <dbReference type="NCBI Taxonomy" id="104452"/>
    <lineage>
        <taxon>Eukaryota</taxon>
        <taxon>Metazoa</taxon>
        <taxon>Ecdysozoa</taxon>
        <taxon>Arthropoda</taxon>
        <taxon>Hexapoda</taxon>
        <taxon>Insecta</taxon>
        <taxon>Pterygota</taxon>
        <taxon>Neoptera</taxon>
        <taxon>Endopterygota</taxon>
        <taxon>Lepidoptera</taxon>
        <taxon>Glossata</taxon>
        <taxon>Ditrysia</taxon>
        <taxon>Geometroidea</taxon>
        <taxon>Geometridae</taxon>
        <taxon>Larentiinae</taxon>
        <taxon>Operophtera</taxon>
    </lineage>
</organism>
<evidence type="ECO:0000313" key="1">
    <source>
        <dbReference type="EMBL" id="KOB71023.1"/>
    </source>
</evidence>